<name>F8FGV3_PAEMK</name>
<evidence type="ECO:0000313" key="4">
    <source>
        <dbReference type="Proteomes" id="UP000006620"/>
    </source>
</evidence>
<dbReference type="AlphaFoldDB" id="F8FGV3"/>
<accession>F8FGV3</accession>
<protein>
    <submittedName>
        <fullName evidence="3">YrkL</fullName>
    </submittedName>
</protein>
<dbReference type="EMBL" id="CP002869">
    <property type="protein sequence ID" value="AEI46254.1"/>
    <property type="molecule type" value="Genomic_DNA"/>
</dbReference>
<dbReference type="GO" id="GO:0010181">
    <property type="term" value="F:FMN binding"/>
    <property type="evidence" value="ECO:0007669"/>
    <property type="project" value="TreeGrafter"/>
</dbReference>
<dbReference type="Pfam" id="PF02525">
    <property type="entry name" value="Flavodoxin_2"/>
    <property type="match status" value="1"/>
</dbReference>
<dbReference type="PANTHER" id="PTHR47307:SF1">
    <property type="entry name" value="GLUTATHIONE-REGULATED POTASSIUM-EFFLUX SYSTEM ANCILLARY PROTEIN KEFG"/>
    <property type="match status" value="1"/>
</dbReference>
<dbReference type="InterPro" id="IPR046980">
    <property type="entry name" value="KefG/KefF"/>
</dbReference>
<sequence length="184" mass="20788">MMKTLVLVVHPNLAASQVNRRWAAAIEGQEGVTVHRLYEAYPDWQIDVAKEQALLEAHDRIVFQFPFYWYSSPPLLKKYLDDVLTYGWAYGSAGTKLHGKELLVAISMGGAHEDYQPGGRNQFTIPELLRPFQATSNMTGMKYLPVFSYGGLLKQSEADLDRSAELYVQHALRAEFSPLPLIEV</sequence>
<gene>
    <name evidence="3" type="primary">yrkL</name>
    <name evidence="3" type="ordered locus">KNP414_07768</name>
</gene>
<dbReference type="InterPro" id="IPR003680">
    <property type="entry name" value="Flavodoxin_fold"/>
</dbReference>
<dbReference type="GO" id="GO:0003955">
    <property type="term" value="F:NAD(P)H dehydrogenase (quinone) activity"/>
    <property type="evidence" value="ECO:0007669"/>
    <property type="project" value="TreeGrafter"/>
</dbReference>
<dbReference type="Gene3D" id="3.40.50.360">
    <property type="match status" value="1"/>
</dbReference>
<keyword evidence="1" id="KW-0560">Oxidoreductase</keyword>
<dbReference type="InterPro" id="IPR029039">
    <property type="entry name" value="Flavoprotein-like_sf"/>
</dbReference>
<evidence type="ECO:0000313" key="3">
    <source>
        <dbReference type="EMBL" id="AEI46254.1"/>
    </source>
</evidence>
<organism evidence="3 4">
    <name type="scientific">Paenibacillus mucilaginosus (strain KNP414)</name>
    <dbReference type="NCBI Taxonomy" id="1036673"/>
    <lineage>
        <taxon>Bacteria</taxon>
        <taxon>Bacillati</taxon>
        <taxon>Bacillota</taxon>
        <taxon>Bacilli</taxon>
        <taxon>Bacillales</taxon>
        <taxon>Paenibacillaceae</taxon>
        <taxon>Paenibacillus</taxon>
    </lineage>
</organism>
<dbReference type="Proteomes" id="UP000006620">
    <property type="component" value="Chromosome"/>
</dbReference>
<dbReference type="SUPFAM" id="SSF52218">
    <property type="entry name" value="Flavoproteins"/>
    <property type="match status" value="1"/>
</dbReference>
<dbReference type="PATRIC" id="fig|1036673.3.peg.7242"/>
<dbReference type="GO" id="GO:0009055">
    <property type="term" value="F:electron transfer activity"/>
    <property type="evidence" value="ECO:0007669"/>
    <property type="project" value="TreeGrafter"/>
</dbReference>
<evidence type="ECO:0000256" key="1">
    <source>
        <dbReference type="ARBA" id="ARBA00023002"/>
    </source>
</evidence>
<proteinExistence type="predicted"/>
<feature type="domain" description="Flavodoxin-like fold" evidence="2">
    <location>
        <begin position="2"/>
        <end position="169"/>
    </location>
</feature>
<reference evidence="3 4" key="2">
    <citation type="journal article" date="2013" name="Genome Announc.">
        <title>Genome Sequence of Growth-Improving Paenibacillus mucilaginosus Strain KNP414.</title>
        <authorList>
            <person name="Lu J.J."/>
            <person name="Wang J.F."/>
            <person name="Hu X.F."/>
        </authorList>
    </citation>
    <scope>NUCLEOTIDE SEQUENCE [LARGE SCALE GENOMIC DNA]</scope>
    <source>
        <strain evidence="3 4">KNP414</strain>
    </source>
</reference>
<dbReference type="KEGG" id="pms:KNP414_07768"/>
<evidence type="ECO:0000259" key="2">
    <source>
        <dbReference type="Pfam" id="PF02525"/>
    </source>
</evidence>
<dbReference type="HOGENOM" id="CLU_058643_0_2_9"/>
<dbReference type="PANTHER" id="PTHR47307">
    <property type="entry name" value="GLUTATHIONE-REGULATED POTASSIUM-EFFLUX SYSTEM ANCILLARY PROTEIN KEFG"/>
    <property type="match status" value="1"/>
</dbReference>
<reference evidence="4" key="1">
    <citation type="submission" date="2011-06" db="EMBL/GenBank/DDBJ databases">
        <title>Complete genome sequence of Paenibacillus mucilaginosus KNP414.</title>
        <authorList>
            <person name="Wang J."/>
            <person name="Hu S."/>
            <person name="Hu X."/>
            <person name="Zhang B."/>
            <person name="Dong D."/>
            <person name="Zhang S."/>
            <person name="Zhao K."/>
            <person name="Wu D."/>
        </authorList>
    </citation>
    <scope>NUCLEOTIDE SEQUENCE [LARGE SCALE GENOMIC DNA]</scope>
    <source>
        <strain evidence="4">KNP414</strain>
    </source>
</reference>